<dbReference type="EMBL" id="UINC01096069">
    <property type="protein sequence ID" value="SVC52652.1"/>
    <property type="molecule type" value="Genomic_DNA"/>
</dbReference>
<dbReference type="InterPro" id="IPR003500">
    <property type="entry name" value="RpiB_LacA_LacB"/>
</dbReference>
<feature type="non-terminal residue" evidence="1">
    <location>
        <position position="72"/>
    </location>
</feature>
<proteinExistence type="predicted"/>
<dbReference type="Gene3D" id="3.40.1400.10">
    <property type="entry name" value="Sugar-phosphate isomerase, RpiB/LacA/LacB"/>
    <property type="match status" value="1"/>
</dbReference>
<sequence>MGDHLKDLGHAVEDCGALEMDPLDDYPDFIIPAAKKVAKNPNSRGIIMGGSGQGEAIAANRIKGVRAVVFYD</sequence>
<gene>
    <name evidence="1" type="ORF">METZ01_LOCUS305506</name>
</gene>
<dbReference type="AlphaFoldDB" id="A0A382MYW4"/>
<dbReference type="GO" id="GO:0016853">
    <property type="term" value="F:isomerase activity"/>
    <property type="evidence" value="ECO:0007669"/>
    <property type="project" value="InterPro"/>
</dbReference>
<protein>
    <submittedName>
        <fullName evidence="1">Uncharacterized protein</fullName>
    </submittedName>
</protein>
<accession>A0A382MYW4</accession>
<organism evidence="1">
    <name type="scientific">marine metagenome</name>
    <dbReference type="NCBI Taxonomy" id="408172"/>
    <lineage>
        <taxon>unclassified sequences</taxon>
        <taxon>metagenomes</taxon>
        <taxon>ecological metagenomes</taxon>
    </lineage>
</organism>
<evidence type="ECO:0000313" key="1">
    <source>
        <dbReference type="EMBL" id="SVC52652.1"/>
    </source>
</evidence>
<dbReference type="InterPro" id="IPR036569">
    <property type="entry name" value="RpiB_LacA_LacB_sf"/>
</dbReference>
<name>A0A382MYW4_9ZZZZ</name>
<reference evidence="1" key="1">
    <citation type="submission" date="2018-05" db="EMBL/GenBank/DDBJ databases">
        <authorList>
            <person name="Lanie J.A."/>
            <person name="Ng W.-L."/>
            <person name="Kazmierczak K.M."/>
            <person name="Andrzejewski T.M."/>
            <person name="Davidsen T.M."/>
            <person name="Wayne K.J."/>
            <person name="Tettelin H."/>
            <person name="Glass J.I."/>
            <person name="Rusch D."/>
            <person name="Podicherti R."/>
            <person name="Tsui H.-C.T."/>
            <person name="Winkler M.E."/>
        </authorList>
    </citation>
    <scope>NUCLEOTIDE SEQUENCE</scope>
</reference>
<dbReference type="GO" id="GO:0005975">
    <property type="term" value="P:carbohydrate metabolic process"/>
    <property type="evidence" value="ECO:0007669"/>
    <property type="project" value="InterPro"/>
</dbReference>
<dbReference type="SUPFAM" id="SSF89623">
    <property type="entry name" value="Ribose/Galactose isomerase RpiB/AlsB"/>
    <property type="match status" value="1"/>
</dbReference>
<dbReference type="Pfam" id="PF02502">
    <property type="entry name" value="LacAB_rpiB"/>
    <property type="match status" value="1"/>
</dbReference>